<evidence type="ECO:0000313" key="3">
    <source>
        <dbReference type="Proteomes" id="UP001159363"/>
    </source>
</evidence>
<feature type="region of interest" description="Disordered" evidence="1">
    <location>
        <begin position="51"/>
        <end position="111"/>
    </location>
</feature>
<dbReference type="EMBL" id="JARBHB010000008">
    <property type="protein sequence ID" value="KAJ8877868.1"/>
    <property type="molecule type" value="Genomic_DNA"/>
</dbReference>
<reference evidence="2 3" key="1">
    <citation type="submission" date="2023-02" db="EMBL/GenBank/DDBJ databases">
        <title>LHISI_Scaffold_Assembly.</title>
        <authorList>
            <person name="Stuart O.P."/>
            <person name="Cleave R."/>
            <person name="Magrath M.J.L."/>
            <person name="Mikheyev A.S."/>
        </authorList>
    </citation>
    <scope>NUCLEOTIDE SEQUENCE [LARGE SCALE GENOMIC DNA]</scope>
    <source>
        <strain evidence="2">Daus_M_001</strain>
        <tissue evidence="2">Leg muscle</tissue>
    </source>
</reference>
<protein>
    <submittedName>
        <fullName evidence="2">Uncharacterized protein</fullName>
    </submittedName>
</protein>
<organism evidence="2 3">
    <name type="scientific">Dryococelus australis</name>
    <dbReference type="NCBI Taxonomy" id="614101"/>
    <lineage>
        <taxon>Eukaryota</taxon>
        <taxon>Metazoa</taxon>
        <taxon>Ecdysozoa</taxon>
        <taxon>Arthropoda</taxon>
        <taxon>Hexapoda</taxon>
        <taxon>Insecta</taxon>
        <taxon>Pterygota</taxon>
        <taxon>Neoptera</taxon>
        <taxon>Polyneoptera</taxon>
        <taxon>Phasmatodea</taxon>
        <taxon>Verophasmatodea</taxon>
        <taxon>Anareolatae</taxon>
        <taxon>Phasmatidae</taxon>
        <taxon>Eurycanthinae</taxon>
        <taxon>Dryococelus</taxon>
    </lineage>
</organism>
<evidence type="ECO:0000313" key="2">
    <source>
        <dbReference type="EMBL" id="KAJ8877868.1"/>
    </source>
</evidence>
<name>A0ABQ9H0Z3_9NEOP</name>
<sequence>MLGTNMDDSEKLRHVIGKAAKPRCFKNIKSLPCSIYTDVWLVRLTGTKVETSGSKSHDSIYTASKQNLPNTHDGSQRVETPSSLTTTFQPSHQTRQNLQLGRGAKRDQEAMQQREMLRVHCQCRTALEPISFLDDIETTNFPLNPDGKGKKRLPLCCEKIIYRNRNKLGGHLQCEGTVRLYPPSRCCGRTNLNRDQNTLLCTRQGHCNIPLQNNLELQPTQWAFYQDTFRDQAQAIRKIMGFHPASTTQPVVTAFHHREKVPLGLSCLLPHRTHHQANPDKCQQFHWFASIKFNIFKQLKSDLFIHHTYFVLYHVLEVQMTPSFLTIPYLACPVARHRTSGAKSIISLGLGSPVLEGTYPCAGIVALHPYGVWERYGTLQITDSHNTRTIRITFPIPFTSRRSVNASKHPPKLNTLPSRLEHLSPQKSTYLNACQGLRTSAKQYSHQKKTSVCHKSAKRRAQWTAPQPNVLHHPGIPIRMVLPKYKRVLAELDFVPCRKVTRPVLYTVRAPLPRKDQCLALHFCETKPKCPKKLTGNNAPNAITQQTIIHHPLPLQ</sequence>
<feature type="compositionally biased region" description="Polar residues" evidence="1">
    <location>
        <begin position="51"/>
        <end position="99"/>
    </location>
</feature>
<proteinExistence type="predicted"/>
<dbReference type="Proteomes" id="UP001159363">
    <property type="component" value="Chromosome 7"/>
</dbReference>
<keyword evidence="3" id="KW-1185">Reference proteome</keyword>
<gene>
    <name evidence="2" type="ORF">PR048_022327</name>
</gene>
<evidence type="ECO:0000256" key="1">
    <source>
        <dbReference type="SAM" id="MobiDB-lite"/>
    </source>
</evidence>
<comment type="caution">
    <text evidence="2">The sequence shown here is derived from an EMBL/GenBank/DDBJ whole genome shotgun (WGS) entry which is preliminary data.</text>
</comment>
<accession>A0ABQ9H0Z3</accession>